<reference evidence="7 8" key="1">
    <citation type="submission" date="2014-04" db="EMBL/GenBank/DDBJ databases">
        <title>Evolutionary Origins and Diversification of the Mycorrhizal Mutualists.</title>
        <authorList>
            <consortium name="DOE Joint Genome Institute"/>
            <consortium name="Mycorrhizal Genomics Consortium"/>
            <person name="Kohler A."/>
            <person name="Kuo A."/>
            <person name="Nagy L.G."/>
            <person name="Floudas D."/>
            <person name="Copeland A."/>
            <person name="Barry K.W."/>
            <person name="Cichocki N."/>
            <person name="Veneault-Fourrey C."/>
            <person name="LaButti K."/>
            <person name="Lindquist E.A."/>
            <person name="Lipzen A."/>
            <person name="Lundell T."/>
            <person name="Morin E."/>
            <person name="Murat C."/>
            <person name="Riley R."/>
            <person name="Ohm R."/>
            <person name="Sun H."/>
            <person name="Tunlid A."/>
            <person name="Henrissat B."/>
            <person name="Grigoriev I.V."/>
            <person name="Hibbett D.S."/>
            <person name="Martin F."/>
        </authorList>
    </citation>
    <scope>NUCLEOTIDE SEQUENCE [LARGE SCALE GENOMIC DNA]</scope>
    <source>
        <strain evidence="7 8">FD-317 M1</strain>
    </source>
</reference>
<gene>
    <name evidence="7" type="ORF">GYMLUDRAFT_49424</name>
</gene>
<dbReference type="PANTHER" id="PTHR21328">
    <property type="entry name" value="POLY ADP-RIBOSE POLYMERASE FAMILY, MEMBER PARP"/>
    <property type="match status" value="1"/>
</dbReference>
<feature type="region of interest" description="Disordered" evidence="5">
    <location>
        <begin position="889"/>
        <end position="993"/>
    </location>
</feature>
<dbReference type="AlphaFoldDB" id="A0A0D0BUJ3"/>
<accession>A0A0D0BUJ3</accession>
<feature type="compositionally biased region" description="Acidic residues" evidence="5">
    <location>
        <begin position="927"/>
        <end position="950"/>
    </location>
</feature>
<dbReference type="Pfam" id="PF00644">
    <property type="entry name" value="PARP"/>
    <property type="match status" value="1"/>
</dbReference>
<keyword evidence="3" id="KW-0548">Nucleotidyltransferase</keyword>
<dbReference type="Gene3D" id="3.10.110.10">
    <property type="entry name" value="Ubiquitin Conjugating Enzyme"/>
    <property type="match status" value="1"/>
</dbReference>
<feature type="compositionally biased region" description="Low complexity" evidence="5">
    <location>
        <begin position="963"/>
        <end position="978"/>
    </location>
</feature>
<keyword evidence="8" id="KW-1185">Reference proteome</keyword>
<dbReference type="EMBL" id="KN834831">
    <property type="protein sequence ID" value="KIK53259.1"/>
    <property type="molecule type" value="Genomic_DNA"/>
</dbReference>
<feature type="region of interest" description="Disordered" evidence="5">
    <location>
        <begin position="1"/>
        <end position="32"/>
    </location>
</feature>
<feature type="compositionally biased region" description="Acidic residues" evidence="5">
    <location>
        <begin position="892"/>
        <end position="902"/>
    </location>
</feature>
<dbReference type="PROSITE" id="PS50127">
    <property type="entry name" value="UBC_2"/>
    <property type="match status" value="1"/>
</dbReference>
<dbReference type="Proteomes" id="UP000053593">
    <property type="component" value="Unassembled WGS sequence"/>
</dbReference>
<dbReference type="InterPro" id="IPR016135">
    <property type="entry name" value="UBQ-conjugating_enzyme/RWD"/>
</dbReference>
<evidence type="ECO:0000259" key="6">
    <source>
        <dbReference type="PROSITE" id="PS50127"/>
    </source>
</evidence>
<dbReference type="InterPro" id="IPR051838">
    <property type="entry name" value="ARTD_PARP"/>
</dbReference>
<evidence type="ECO:0000313" key="7">
    <source>
        <dbReference type="EMBL" id="KIK53259.1"/>
    </source>
</evidence>
<evidence type="ECO:0000256" key="2">
    <source>
        <dbReference type="ARBA" id="ARBA00022679"/>
    </source>
</evidence>
<dbReference type="SMART" id="SM00212">
    <property type="entry name" value="UBCc"/>
    <property type="match status" value="1"/>
</dbReference>
<dbReference type="SUPFAM" id="SSF54495">
    <property type="entry name" value="UBC-like"/>
    <property type="match status" value="1"/>
</dbReference>
<dbReference type="HOGENOM" id="CLU_003143_1_0_1"/>
<evidence type="ECO:0000256" key="5">
    <source>
        <dbReference type="SAM" id="MobiDB-lite"/>
    </source>
</evidence>
<dbReference type="InterPro" id="IPR000608">
    <property type="entry name" value="UBC"/>
</dbReference>
<evidence type="ECO:0000256" key="3">
    <source>
        <dbReference type="ARBA" id="ARBA00022695"/>
    </source>
</evidence>
<dbReference type="Pfam" id="PF00179">
    <property type="entry name" value="UQ_con"/>
    <property type="match status" value="1"/>
</dbReference>
<dbReference type="InterPro" id="IPR012317">
    <property type="entry name" value="Poly(ADP-ribose)pol_cat_dom"/>
</dbReference>
<keyword evidence="4" id="KW-0520">NAD</keyword>
<organism evidence="7 8">
    <name type="scientific">Collybiopsis luxurians FD-317 M1</name>
    <dbReference type="NCBI Taxonomy" id="944289"/>
    <lineage>
        <taxon>Eukaryota</taxon>
        <taxon>Fungi</taxon>
        <taxon>Dikarya</taxon>
        <taxon>Basidiomycota</taxon>
        <taxon>Agaricomycotina</taxon>
        <taxon>Agaricomycetes</taxon>
        <taxon>Agaricomycetidae</taxon>
        <taxon>Agaricales</taxon>
        <taxon>Marasmiineae</taxon>
        <taxon>Omphalotaceae</taxon>
        <taxon>Collybiopsis</taxon>
        <taxon>Collybiopsis luxurians</taxon>
    </lineage>
</organism>
<keyword evidence="2" id="KW-0808">Transferase</keyword>
<proteinExistence type="predicted"/>
<dbReference type="GO" id="GO:0016779">
    <property type="term" value="F:nucleotidyltransferase activity"/>
    <property type="evidence" value="ECO:0007669"/>
    <property type="project" value="UniProtKB-KW"/>
</dbReference>
<feature type="compositionally biased region" description="Pro residues" evidence="5">
    <location>
        <begin position="953"/>
        <end position="962"/>
    </location>
</feature>
<feature type="domain" description="UBC core" evidence="6">
    <location>
        <begin position="1018"/>
        <end position="1199"/>
    </location>
</feature>
<evidence type="ECO:0000313" key="8">
    <source>
        <dbReference type="Proteomes" id="UP000053593"/>
    </source>
</evidence>
<feature type="region of interest" description="Disordered" evidence="5">
    <location>
        <begin position="837"/>
        <end position="864"/>
    </location>
</feature>
<dbReference type="OrthoDB" id="109543at2759"/>
<dbReference type="GO" id="GO:0003950">
    <property type="term" value="F:NAD+ poly-ADP-ribosyltransferase activity"/>
    <property type="evidence" value="ECO:0007669"/>
    <property type="project" value="InterPro"/>
</dbReference>
<dbReference type="Gene3D" id="3.90.228.10">
    <property type="match status" value="1"/>
</dbReference>
<protein>
    <submittedName>
        <fullName evidence="7">Unplaced genomic scaffold GYMLUscaffold_83, whole genome shotgun sequence</fullName>
    </submittedName>
</protein>
<dbReference type="SUPFAM" id="SSF56399">
    <property type="entry name" value="ADP-ribosylation"/>
    <property type="match status" value="1"/>
</dbReference>
<evidence type="ECO:0000256" key="1">
    <source>
        <dbReference type="ARBA" id="ARBA00022676"/>
    </source>
</evidence>
<evidence type="ECO:0000256" key="4">
    <source>
        <dbReference type="ARBA" id="ARBA00023027"/>
    </source>
</evidence>
<name>A0A0D0BUJ3_9AGAR</name>
<keyword evidence="1" id="KW-0328">Glycosyltransferase</keyword>
<dbReference type="CDD" id="cd23802">
    <property type="entry name" value="UBCc_UBE2Q"/>
    <property type="match status" value="1"/>
</dbReference>
<sequence>MPAREFIQVHDSDSEPDVPQVKRQKTNHLSKPTLTKMPSDPSAIAALAAKNANLKGRRRFNADLEDLKAACAQGFVAHALVLKSVCPGEDDGTLVAKINTLNGEHVLGVNIMLSDAADYPKDHNCFSYTLDSNLADNIQSVVEKIAELPSRPIAETMQKILSNLAKAMNTGSVDSEPEDDDDEDEEVYAGLSDDDAFIGAKSQNNRDMARMQRDFLEIVSKDYRPGFIPFGEDDFCISVSLSVVKLAESIPARALMAWDRRLLSKTQHLVLLVSGFRTAYPPDPSSLKFHVGLSGRYKPGKEHAKETRRNFALITHDAEDELRLAQEKAAAEAAMLDLEMDEDDFENAAAHQAIEIEEEEEEEDDPERFDKFSLSGSLDSLMHHRFAKLVQMRRKHKLGWAGAEYLFSEVEKSQRPEDEVLAMKYQQIQHEDLAEREMIHKNTTVLPDDPLYRLGKDEQINWPLTAFSYLIRRLTLCTRYCIVCHNKLHTDYVALKPYVCDSKLCAYQYYSLNHGPSLEYEIIHNPETVDLLVSITYSAALEGALDEPLPIGMGLRVPPPDPSTVITPQNRFPGGILPGITANHAPPAPPVPVNAPPVADADGLCDFDALDIRQMRASVVQMLNSLPPIGDMKRHLERKVKSGESKPKLSTMPEAADVLPAAWKILRWCVGSCTAYLEEISSEEESIKNIGKGWRQYRFSVGAPDAEAKFKTAVEEAKARNANTRQYPSLYAFHGSPIRNWHSIIRHGLWYKTIANGRAYGNGVYLAKDGQVSMGHYAGGNTGAGWPKSKVGPTSCVALVEVVNLPLEFVSSNPYFVVNQTHWLVVRYLLVKTNKPTEDADAPKQNKPQPLVSTPFVPLDPAHPLTLGTAQIQIPEPTFQLQTLLRARQAEVSEDDPDDDDQVVFGHVEPSSSSSEAKGKGRQDDPMLIDDDEDGEGDDDFSDGDIEMDFDYAPPPKAPRPTAPSVTSVAASGSAAVSRQQKPKVGKSRPADDWVHDTEYVRAAVSRLMPPPEMSTPGATMAVQKELKAMLKEQNTCNSFKELGWYMPEEFMGDNLFQWIVELHSFDETLPIAKDMKARKLNSIIFEIRFPPDYPLSPPFFRIITPRFLPFIQGGGGHVTGGGSICMDLLTSSGWLPSYNISSVLLQIKLAISNLDPRPARLAHNWDQPYGVEESLQGFKRAAATHNWIVPKGIDNLVR</sequence>